<feature type="domain" description="U-box" evidence="2">
    <location>
        <begin position="18"/>
        <end position="93"/>
    </location>
</feature>
<accession>A0A7S1Y2K4</accession>
<dbReference type="GO" id="GO:0004842">
    <property type="term" value="F:ubiquitin-protein transferase activity"/>
    <property type="evidence" value="ECO:0007669"/>
    <property type="project" value="InterPro"/>
</dbReference>
<dbReference type="PROSITE" id="PS51698">
    <property type="entry name" value="U_BOX"/>
    <property type="match status" value="1"/>
</dbReference>
<dbReference type="CDD" id="cd16655">
    <property type="entry name" value="RING-Ubox_WDSUB1-like"/>
    <property type="match status" value="1"/>
</dbReference>
<dbReference type="EMBL" id="HBGK01003451">
    <property type="protein sequence ID" value="CAD9272948.1"/>
    <property type="molecule type" value="Transcribed_RNA"/>
</dbReference>
<dbReference type="PANTHER" id="PTHR46573">
    <property type="entry name" value="WD REPEAT, SAM AND U-BOX DOMAIN-CONTAINING PROTEIN 1"/>
    <property type="match status" value="1"/>
</dbReference>
<name>A0A7S1Y2K4_9STRA</name>
<feature type="region of interest" description="Disordered" evidence="1">
    <location>
        <begin position="148"/>
        <end position="233"/>
    </location>
</feature>
<evidence type="ECO:0000259" key="2">
    <source>
        <dbReference type="PROSITE" id="PS51698"/>
    </source>
</evidence>
<organism evidence="3">
    <name type="scientific">Grammatophora oceanica</name>
    <dbReference type="NCBI Taxonomy" id="210454"/>
    <lineage>
        <taxon>Eukaryota</taxon>
        <taxon>Sar</taxon>
        <taxon>Stramenopiles</taxon>
        <taxon>Ochrophyta</taxon>
        <taxon>Bacillariophyta</taxon>
        <taxon>Fragilariophyceae</taxon>
        <taxon>Fragilariophycidae</taxon>
        <taxon>Rhabdonematales</taxon>
        <taxon>Grammatophoraceae</taxon>
        <taxon>Grammatophora</taxon>
    </lineage>
</organism>
<reference evidence="3" key="1">
    <citation type="submission" date="2021-01" db="EMBL/GenBank/DDBJ databases">
        <authorList>
            <person name="Corre E."/>
            <person name="Pelletier E."/>
            <person name="Niang G."/>
            <person name="Scheremetjew M."/>
            <person name="Finn R."/>
            <person name="Kale V."/>
            <person name="Holt S."/>
            <person name="Cochrane G."/>
            <person name="Meng A."/>
            <person name="Brown T."/>
            <person name="Cohen L."/>
        </authorList>
    </citation>
    <scope>NUCLEOTIDE SEQUENCE</scope>
    <source>
        <strain evidence="3">CCMP 410</strain>
    </source>
</reference>
<dbReference type="Gene3D" id="3.30.40.10">
    <property type="entry name" value="Zinc/RING finger domain, C3HC4 (zinc finger)"/>
    <property type="match status" value="1"/>
</dbReference>
<dbReference type="InterPro" id="IPR052085">
    <property type="entry name" value="WD-SAM-U-box"/>
</dbReference>
<sequence>MSDAEPDWTPPPVTYDTEPPRQLLCPITLELMNDPVVAADGFSYERSAIESVFARANNKRRKPKSPLTGKAFRSMVLFPNVAIRSQCRDFGSSPKAGSISRMIDDKVEQIGDQVVTSDDSCDDLGDCKKEALKKSKLKVLFSGNGVSGLKPPRWKGKEKRTDDNTNVGDDDQRQQPPPPVATEKEDEPLKSWKLKRSSSNGSIGGLLEPTTSKDSVGEKQTRSGVFRRFRSLS</sequence>
<dbReference type="InterPro" id="IPR003613">
    <property type="entry name" value="Ubox_domain"/>
</dbReference>
<proteinExistence type="predicted"/>
<dbReference type="AlphaFoldDB" id="A0A7S1Y2K4"/>
<dbReference type="InterPro" id="IPR013083">
    <property type="entry name" value="Znf_RING/FYVE/PHD"/>
</dbReference>
<evidence type="ECO:0000256" key="1">
    <source>
        <dbReference type="SAM" id="MobiDB-lite"/>
    </source>
</evidence>
<dbReference type="Pfam" id="PF04564">
    <property type="entry name" value="U-box"/>
    <property type="match status" value="1"/>
</dbReference>
<protein>
    <recommendedName>
        <fullName evidence="2">U-box domain-containing protein</fullName>
    </recommendedName>
</protein>
<dbReference type="PANTHER" id="PTHR46573:SF1">
    <property type="entry name" value="WD REPEAT, SAM AND U-BOX DOMAIN-CONTAINING PROTEIN 1"/>
    <property type="match status" value="1"/>
</dbReference>
<evidence type="ECO:0000313" key="3">
    <source>
        <dbReference type="EMBL" id="CAD9272948.1"/>
    </source>
</evidence>
<gene>
    <name evidence="3" type="ORF">GOCE00092_LOCUS1855</name>
</gene>
<dbReference type="SUPFAM" id="SSF57850">
    <property type="entry name" value="RING/U-box"/>
    <property type="match status" value="1"/>
</dbReference>
<dbReference type="GO" id="GO:0016567">
    <property type="term" value="P:protein ubiquitination"/>
    <property type="evidence" value="ECO:0007669"/>
    <property type="project" value="InterPro"/>
</dbReference>
<dbReference type="SMART" id="SM00504">
    <property type="entry name" value="Ubox"/>
    <property type="match status" value="1"/>
</dbReference>